<dbReference type="InterPro" id="IPR050882">
    <property type="entry name" value="Prepilin_peptidase/N-MTase"/>
</dbReference>
<feature type="transmembrane region" description="Helical" evidence="7">
    <location>
        <begin position="226"/>
        <end position="248"/>
    </location>
</feature>
<evidence type="ECO:0000256" key="1">
    <source>
        <dbReference type="ARBA" id="ARBA00004651"/>
    </source>
</evidence>
<dbReference type="Pfam" id="PF06750">
    <property type="entry name" value="A24_N_bact"/>
    <property type="match status" value="1"/>
</dbReference>
<sequence>MNLGILYGVFFVILGICVGSFSNVLIYRLPKKESINFPASHCTKCGHKLKWYHNIPLFSWIFLGGRCAFCKDKISIQYPIVEFLGGMLMFIAYYFEPNILKALILGLCFIILLALSAIDFKYKAVPDSLLYPSLVLALCYSIIDFKFDGVIAASVLAFAFFALRFIVSFCLKKEAMGPADIFIAGVIGAILGLRLGFASIFVAAILTLPAYAIVNKKGYELPFVPFLALGMLIVFCAKTETIWILNYIGGANV</sequence>
<dbReference type="HOGENOM" id="CLU_057101_0_1_7"/>
<keyword evidence="3" id="KW-1003">Cell membrane</keyword>
<dbReference type="GO" id="GO:0006465">
    <property type="term" value="P:signal peptide processing"/>
    <property type="evidence" value="ECO:0007669"/>
    <property type="project" value="TreeGrafter"/>
</dbReference>
<dbReference type="Pfam" id="PF01478">
    <property type="entry name" value="Peptidase_A24"/>
    <property type="match status" value="1"/>
</dbReference>
<feature type="domain" description="Prepilin type IV endopeptidase peptidase" evidence="8">
    <location>
        <begin position="107"/>
        <end position="208"/>
    </location>
</feature>
<evidence type="ECO:0000313" key="11">
    <source>
        <dbReference type="Proteomes" id="UP000002407"/>
    </source>
</evidence>
<feature type="transmembrane region" description="Helical" evidence="7">
    <location>
        <begin position="149"/>
        <end position="169"/>
    </location>
</feature>
<dbReference type="GO" id="GO:0005886">
    <property type="term" value="C:plasma membrane"/>
    <property type="evidence" value="ECO:0007669"/>
    <property type="project" value="UniProtKB-SubCell"/>
</dbReference>
<evidence type="ECO:0000256" key="2">
    <source>
        <dbReference type="ARBA" id="ARBA00005801"/>
    </source>
</evidence>
<name>A7I1Z1_CAMHC</name>
<feature type="transmembrane region" description="Helical" evidence="7">
    <location>
        <begin position="6"/>
        <end position="27"/>
    </location>
</feature>
<dbReference type="RefSeq" id="WP_012108825.1">
    <property type="nucleotide sequence ID" value="NC_009714.1"/>
</dbReference>
<evidence type="ECO:0000256" key="3">
    <source>
        <dbReference type="ARBA" id="ARBA00022475"/>
    </source>
</evidence>
<evidence type="ECO:0000259" key="8">
    <source>
        <dbReference type="Pfam" id="PF01478"/>
    </source>
</evidence>
<dbReference type="AlphaFoldDB" id="A7I1Z1"/>
<dbReference type="GO" id="GO:0004190">
    <property type="term" value="F:aspartic-type endopeptidase activity"/>
    <property type="evidence" value="ECO:0007669"/>
    <property type="project" value="InterPro"/>
</dbReference>
<comment type="similarity">
    <text evidence="2">Belongs to the peptidase A24 family.</text>
</comment>
<dbReference type="EMBL" id="CP000776">
    <property type="protein sequence ID" value="ABS51675.1"/>
    <property type="molecule type" value="Genomic_DNA"/>
</dbReference>
<comment type="subcellular location">
    <subcellularLocation>
        <location evidence="1">Cell membrane</location>
        <topology evidence="1">Multi-pass membrane protein</topology>
    </subcellularLocation>
</comment>
<dbReference type="Proteomes" id="UP000002407">
    <property type="component" value="Chromosome"/>
</dbReference>
<proteinExistence type="inferred from homology"/>
<evidence type="ECO:0000256" key="6">
    <source>
        <dbReference type="ARBA" id="ARBA00023136"/>
    </source>
</evidence>
<dbReference type="PANTHER" id="PTHR30487">
    <property type="entry name" value="TYPE 4 PREPILIN-LIKE PROTEINS LEADER PEPTIDE-PROCESSING ENZYME"/>
    <property type="match status" value="1"/>
</dbReference>
<evidence type="ECO:0000256" key="5">
    <source>
        <dbReference type="ARBA" id="ARBA00022989"/>
    </source>
</evidence>
<evidence type="ECO:0000313" key="10">
    <source>
        <dbReference type="EMBL" id="ABS51675.1"/>
    </source>
</evidence>
<dbReference type="InterPro" id="IPR010627">
    <property type="entry name" value="Prepilin_pept_A24_N"/>
</dbReference>
<dbReference type="KEGG" id="cha:CHAB381_0971"/>
<feature type="domain" description="Prepilin peptidase A24 N-terminal" evidence="9">
    <location>
        <begin position="13"/>
        <end position="94"/>
    </location>
</feature>
<keyword evidence="4 7" id="KW-0812">Transmembrane</keyword>
<evidence type="ECO:0000256" key="4">
    <source>
        <dbReference type="ARBA" id="ARBA00022692"/>
    </source>
</evidence>
<evidence type="ECO:0000256" key="7">
    <source>
        <dbReference type="SAM" id="Phobius"/>
    </source>
</evidence>
<protein>
    <submittedName>
        <fullName evidence="10">Bacterial Peptidase A24 N-domain family</fullName>
    </submittedName>
</protein>
<organism evidence="10 11">
    <name type="scientific">Campylobacter hominis (strain ATCC BAA-381 / DSM 21671 / CCUG 45161 / LMG 19568 / NCTC 13146 / CH001A)</name>
    <dbReference type="NCBI Taxonomy" id="360107"/>
    <lineage>
        <taxon>Bacteria</taxon>
        <taxon>Pseudomonadati</taxon>
        <taxon>Campylobacterota</taxon>
        <taxon>Epsilonproteobacteria</taxon>
        <taxon>Campylobacterales</taxon>
        <taxon>Campylobacteraceae</taxon>
        <taxon>Campylobacter</taxon>
    </lineage>
</organism>
<feature type="transmembrane region" description="Helical" evidence="7">
    <location>
        <begin position="99"/>
        <end position="118"/>
    </location>
</feature>
<gene>
    <name evidence="10" type="ordered locus">CHAB381_0971</name>
</gene>
<keyword evidence="11" id="KW-1185">Reference proteome</keyword>
<dbReference type="PANTHER" id="PTHR30487:SF0">
    <property type="entry name" value="PREPILIN LEADER PEPTIDASE_N-METHYLTRANSFERASE-RELATED"/>
    <property type="match status" value="1"/>
</dbReference>
<feature type="transmembrane region" description="Helical" evidence="7">
    <location>
        <begin position="181"/>
        <end position="214"/>
    </location>
</feature>
<reference evidence="11" key="1">
    <citation type="submission" date="2007-07" db="EMBL/GenBank/DDBJ databases">
        <title>Complete genome sequence of Campylobacter hominis ATCC BAA-381, a commensal isolated from the human gastrointestinal tract.</title>
        <authorList>
            <person name="Fouts D.E."/>
            <person name="Mongodin E.F."/>
            <person name="Puiu D."/>
            <person name="Sebastian Y."/>
            <person name="Miller W.G."/>
            <person name="Mandrell R.E."/>
            <person name="Nelson K.E."/>
        </authorList>
    </citation>
    <scope>NUCLEOTIDE SEQUENCE [LARGE SCALE GENOMIC DNA]</scope>
    <source>
        <strain evidence="11">ATCC BAA-381 / LMG 19568 / NCTC 13146 / CH001A</strain>
    </source>
</reference>
<keyword evidence="5 7" id="KW-1133">Transmembrane helix</keyword>
<keyword evidence="6 7" id="KW-0472">Membrane</keyword>
<evidence type="ECO:0000259" key="9">
    <source>
        <dbReference type="Pfam" id="PF06750"/>
    </source>
</evidence>
<dbReference type="Gene3D" id="1.20.120.1220">
    <property type="match status" value="1"/>
</dbReference>
<accession>A7I1Z1</accession>
<dbReference type="InterPro" id="IPR000045">
    <property type="entry name" value="Prepilin_IV_endopep_pep"/>
</dbReference>
<dbReference type="eggNOG" id="COG1989">
    <property type="taxonomic scope" value="Bacteria"/>
</dbReference>
<dbReference type="STRING" id="360107.CHAB381_0971"/>